<proteinExistence type="predicted"/>
<protein>
    <submittedName>
        <fullName evidence="2">Uncharacterized protein</fullName>
    </submittedName>
</protein>
<organism evidence="2 3">
    <name type="scientific">Dendrobium thyrsiflorum</name>
    <name type="common">Pinecone-like raceme dendrobium</name>
    <name type="synonym">Orchid</name>
    <dbReference type="NCBI Taxonomy" id="117978"/>
    <lineage>
        <taxon>Eukaryota</taxon>
        <taxon>Viridiplantae</taxon>
        <taxon>Streptophyta</taxon>
        <taxon>Embryophyta</taxon>
        <taxon>Tracheophyta</taxon>
        <taxon>Spermatophyta</taxon>
        <taxon>Magnoliopsida</taxon>
        <taxon>Liliopsida</taxon>
        <taxon>Asparagales</taxon>
        <taxon>Orchidaceae</taxon>
        <taxon>Epidendroideae</taxon>
        <taxon>Malaxideae</taxon>
        <taxon>Dendrobiinae</taxon>
        <taxon>Dendrobium</taxon>
    </lineage>
</organism>
<comment type="caution">
    <text evidence="2">The sequence shown here is derived from an EMBL/GenBank/DDBJ whole genome shotgun (WGS) entry which is preliminary data.</text>
</comment>
<gene>
    <name evidence="2" type="ORF">M5K25_005293</name>
</gene>
<dbReference type="EMBL" id="JANQDX010000005">
    <property type="protein sequence ID" value="KAL0924462.1"/>
    <property type="molecule type" value="Genomic_DNA"/>
</dbReference>
<feature type="compositionally biased region" description="Low complexity" evidence="1">
    <location>
        <begin position="44"/>
        <end position="53"/>
    </location>
</feature>
<sequence>MRVTSGCLSRVGPPSRPLKVSTVCRGSGSPCNNSREVDTTKLDSSSGASSINNSRAVRLSGSRVLALSVWSDKEGIGMRKVGLLCGSERNISRSARA</sequence>
<evidence type="ECO:0000256" key="1">
    <source>
        <dbReference type="SAM" id="MobiDB-lite"/>
    </source>
</evidence>
<reference evidence="2 3" key="1">
    <citation type="journal article" date="2024" name="Plant Biotechnol. J.">
        <title>Dendrobium thyrsiflorum genome and its molecular insights into genes involved in important horticultural traits.</title>
        <authorList>
            <person name="Chen B."/>
            <person name="Wang J.Y."/>
            <person name="Zheng P.J."/>
            <person name="Li K.L."/>
            <person name="Liang Y.M."/>
            <person name="Chen X.F."/>
            <person name="Zhang C."/>
            <person name="Zhao X."/>
            <person name="He X."/>
            <person name="Zhang G.Q."/>
            <person name="Liu Z.J."/>
            <person name="Xu Q."/>
        </authorList>
    </citation>
    <scope>NUCLEOTIDE SEQUENCE [LARGE SCALE GENOMIC DNA]</scope>
    <source>
        <strain evidence="2">GZMU011</strain>
    </source>
</reference>
<dbReference type="Proteomes" id="UP001552299">
    <property type="component" value="Unassembled WGS sequence"/>
</dbReference>
<evidence type="ECO:0000313" key="3">
    <source>
        <dbReference type="Proteomes" id="UP001552299"/>
    </source>
</evidence>
<name>A0ABD0VP96_DENTH</name>
<accession>A0ABD0VP96</accession>
<keyword evidence="3" id="KW-1185">Reference proteome</keyword>
<dbReference type="AlphaFoldDB" id="A0ABD0VP96"/>
<evidence type="ECO:0000313" key="2">
    <source>
        <dbReference type="EMBL" id="KAL0924462.1"/>
    </source>
</evidence>
<feature type="region of interest" description="Disordered" evidence="1">
    <location>
        <begin position="1"/>
        <end position="53"/>
    </location>
</feature>